<keyword evidence="14" id="KW-1185">Reference proteome</keyword>
<dbReference type="InterPro" id="IPR027417">
    <property type="entry name" value="P-loop_NTPase"/>
</dbReference>
<evidence type="ECO:0000256" key="9">
    <source>
        <dbReference type="ARBA" id="ARBA00023118"/>
    </source>
</evidence>
<dbReference type="GO" id="GO:0004386">
    <property type="term" value="F:helicase activity"/>
    <property type="evidence" value="ECO:0007669"/>
    <property type="project" value="UniProtKB-KW"/>
</dbReference>
<dbReference type="GO" id="GO:0051607">
    <property type="term" value="P:defense response to virus"/>
    <property type="evidence" value="ECO:0007669"/>
    <property type="project" value="UniProtKB-KW"/>
</dbReference>
<keyword evidence="5" id="KW-0547">Nucleotide-binding</keyword>
<dbReference type="GO" id="GO:0046872">
    <property type="term" value="F:metal ion binding"/>
    <property type="evidence" value="ECO:0007669"/>
    <property type="project" value="UniProtKB-KW"/>
</dbReference>
<dbReference type="RefSeq" id="WP_249329014.1">
    <property type="nucleotide sequence ID" value="NZ_CP060635.1"/>
</dbReference>
<dbReference type="Pfam" id="PF22590">
    <property type="entry name" value="Cas3-like_C_2"/>
    <property type="match status" value="1"/>
</dbReference>
<keyword evidence="4" id="KW-0479">Metal-binding</keyword>
<dbReference type="GO" id="GO:0016787">
    <property type="term" value="F:hydrolase activity"/>
    <property type="evidence" value="ECO:0007669"/>
    <property type="project" value="UniProtKB-KW"/>
</dbReference>
<dbReference type="InterPro" id="IPR014001">
    <property type="entry name" value="Helicase_ATP-bd"/>
</dbReference>
<dbReference type="Pfam" id="PF00270">
    <property type="entry name" value="DEAD"/>
    <property type="match status" value="1"/>
</dbReference>
<evidence type="ECO:0000256" key="8">
    <source>
        <dbReference type="ARBA" id="ARBA00022840"/>
    </source>
</evidence>
<dbReference type="CDD" id="cd17930">
    <property type="entry name" value="DEXHc_cas3"/>
    <property type="match status" value="1"/>
</dbReference>
<proteinExistence type="inferred from homology"/>
<dbReference type="InterPro" id="IPR006674">
    <property type="entry name" value="HD_domain"/>
</dbReference>
<feature type="domain" description="Helicase C-terminal" evidence="11">
    <location>
        <begin position="426"/>
        <end position="572"/>
    </location>
</feature>
<dbReference type="Gene3D" id="3.40.50.300">
    <property type="entry name" value="P-loop containing nucleotide triphosphate hydrolases"/>
    <property type="match status" value="2"/>
</dbReference>
<protein>
    <submittedName>
        <fullName evidence="13">CRISPR-associated helicase Cas3</fullName>
    </submittedName>
</protein>
<dbReference type="CDD" id="cd09641">
    <property type="entry name" value="Cas3''_I"/>
    <property type="match status" value="1"/>
</dbReference>
<keyword evidence="9" id="KW-0051">Antiviral defense</keyword>
<evidence type="ECO:0000313" key="14">
    <source>
        <dbReference type="Proteomes" id="UP000515860"/>
    </source>
</evidence>
<dbReference type="SUPFAM" id="SSF109604">
    <property type="entry name" value="HD-domain/PDEase-like"/>
    <property type="match status" value="1"/>
</dbReference>
<evidence type="ECO:0000259" key="11">
    <source>
        <dbReference type="PROSITE" id="PS51194"/>
    </source>
</evidence>
<dbReference type="GO" id="GO:0003676">
    <property type="term" value="F:nucleic acid binding"/>
    <property type="evidence" value="ECO:0007669"/>
    <property type="project" value="InterPro"/>
</dbReference>
<dbReference type="InterPro" id="IPR011545">
    <property type="entry name" value="DEAD/DEAH_box_helicase_dom"/>
</dbReference>
<evidence type="ECO:0000256" key="1">
    <source>
        <dbReference type="ARBA" id="ARBA00006847"/>
    </source>
</evidence>
<comment type="similarity">
    <text evidence="1">In the N-terminal section; belongs to the CRISPR-associated nuclease Cas3-HD family.</text>
</comment>
<dbReference type="AlphaFoldDB" id="A0A7G9GDM6"/>
<dbReference type="SMART" id="SM00487">
    <property type="entry name" value="DEXDc"/>
    <property type="match status" value="1"/>
</dbReference>
<dbReference type="InterPro" id="IPR038257">
    <property type="entry name" value="CRISPR-assoc_Cas3_HD_sf"/>
</dbReference>
<evidence type="ECO:0000259" key="10">
    <source>
        <dbReference type="PROSITE" id="PS51192"/>
    </source>
</evidence>
<evidence type="ECO:0000256" key="7">
    <source>
        <dbReference type="ARBA" id="ARBA00022806"/>
    </source>
</evidence>
<dbReference type="Pfam" id="PF01966">
    <property type="entry name" value="HD"/>
    <property type="match status" value="1"/>
</dbReference>
<dbReference type="InterPro" id="IPR006474">
    <property type="entry name" value="Helicase_Cas3_CRISPR-ass_core"/>
</dbReference>
<feature type="domain" description="Helicase ATP-binding" evidence="10">
    <location>
        <begin position="224"/>
        <end position="405"/>
    </location>
</feature>
<evidence type="ECO:0000256" key="5">
    <source>
        <dbReference type="ARBA" id="ARBA00022741"/>
    </source>
</evidence>
<dbReference type="PROSITE" id="PS51643">
    <property type="entry name" value="HD_CAS3"/>
    <property type="match status" value="1"/>
</dbReference>
<dbReference type="KEGG" id="whj:H9Q79_00960"/>
<dbReference type="SUPFAM" id="SSF52540">
    <property type="entry name" value="P-loop containing nucleoside triphosphate hydrolases"/>
    <property type="match status" value="1"/>
</dbReference>
<evidence type="ECO:0000256" key="6">
    <source>
        <dbReference type="ARBA" id="ARBA00022801"/>
    </source>
</evidence>
<dbReference type="EMBL" id="CP060635">
    <property type="protein sequence ID" value="QNM08908.1"/>
    <property type="molecule type" value="Genomic_DNA"/>
</dbReference>
<accession>A0A7G9GDM6</accession>
<evidence type="ECO:0000259" key="12">
    <source>
        <dbReference type="PROSITE" id="PS51643"/>
    </source>
</evidence>
<dbReference type="PROSITE" id="PS51194">
    <property type="entry name" value="HELICASE_CTER"/>
    <property type="match status" value="1"/>
</dbReference>
<dbReference type="GO" id="GO:0004518">
    <property type="term" value="F:nuclease activity"/>
    <property type="evidence" value="ECO:0007669"/>
    <property type="project" value="UniProtKB-KW"/>
</dbReference>
<keyword evidence="7" id="KW-0347">Helicase</keyword>
<name>A0A7G9GDM6_9FIRM</name>
<dbReference type="InterPro" id="IPR054712">
    <property type="entry name" value="Cas3-like_dom"/>
</dbReference>
<dbReference type="PROSITE" id="PS51192">
    <property type="entry name" value="HELICASE_ATP_BIND_1"/>
    <property type="match status" value="1"/>
</dbReference>
<feature type="domain" description="HD Cas3-type" evidence="12">
    <location>
        <begin position="8"/>
        <end position="169"/>
    </location>
</feature>
<evidence type="ECO:0000256" key="3">
    <source>
        <dbReference type="ARBA" id="ARBA00022722"/>
    </source>
</evidence>
<evidence type="ECO:0000313" key="13">
    <source>
        <dbReference type="EMBL" id="QNM08908.1"/>
    </source>
</evidence>
<evidence type="ECO:0000256" key="2">
    <source>
        <dbReference type="ARBA" id="ARBA00009046"/>
    </source>
</evidence>
<dbReference type="NCBIfam" id="TIGR01596">
    <property type="entry name" value="cas3_HD"/>
    <property type="match status" value="1"/>
</dbReference>
<sequence>MEYLAHVESDRKQKLIDHLIGSAEIAGKFAQTFNAYEWGYCCGLLHDIGKYSNEFQRKLLGEDIRVDHSTAGAQLCWNRKGLYSFLSYCIAGHHAGLPDTGECADTGNASSLMGRLKKTVTDYSAFQQEVTVPELNNFPFALQDIKNRDFTFSFFIRMLYSCLVDADFLNTEFFMKDGCVKREPGCSMEQLLKRLKTGISGWLENTDLSTVNGRRTEILKGCMAKGREKRGLFRLTVPTGGGKTVASLAFALNHAVENKLDRIIYVIPYTSIIEQNAEVFSGFLGKENVLEDHCNVDYECDEELKPMQLAAENWDKPVVVTTNVQFFESLFGSRSSKCRKLHNIVNSVIIFDEAQMLPNDYLKPCIAAMEELIKRYRASIVLCTATQPALEPFFSKDLQAVELCPNIESQFEFFKRVTLRNMGRISEAELINSLGQEKQALCIVNTKKRAQSIYQKIRGEGIYHLSTCMYPEHRRRVLKRIRSRLKSGLKCIVISTSLVEAGVDLDFEVVYRQLAGSDSIIQAAGRCNREGKRACDDSFTYIFQLDEKEFMPGQRQQMAVAEMLIDQEKDLTSLENINRYFEMLYHYRSESLDKKGIIGRFRKNRYSFAETGKDFRLIENNTETIFINQEKQADEILRKIEHMGISKRLMREAGKYCVSVYENDFQKLYAAGMLEVISEELKGSFWVLKDKAQYSEEMGLIMDVEYGRAVLL</sequence>
<keyword evidence="3" id="KW-0540">Nuclease</keyword>
<dbReference type="Proteomes" id="UP000515860">
    <property type="component" value="Chromosome"/>
</dbReference>
<dbReference type="InterPro" id="IPR006483">
    <property type="entry name" value="CRISPR-assoc_Cas3_HD"/>
</dbReference>
<dbReference type="NCBIfam" id="TIGR01587">
    <property type="entry name" value="cas3_core"/>
    <property type="match status" value="1"/>
</dbReference>
<dbReference type="Gene3D" id="1.10.3210.30">
    <property type="match status" value="1"/>
</dbReference>
<reference evidence="13 14" key="1">
    <citation type="submission" date="2020-08" db="EMBL/GenBank/DDBJ databases">
        <authorList>
            <person name="Liu C."/>
            <person name="Sun Q."/>
        </authorList>
    </citation>
    <scope>NUCLEOTIDE SEQUENCE [LARGE SCALE GENOMIC DNA]</scope>
    <source>
        <strain evidence="13 14">NSJ-29</strain>
    </source>
</reference>
<evidence type="ECO:0000256" key="4">
    <source>
        <dbReference type="ARBA" id="ARBA00022723"/>
    </source>
</evidence>
<gene>
    <name evidence="13" type="primary">cas3</name>
    <name evidence="13" type="ORF">H9Q79_00960</name>
</gene>
<organism evidence="13 14">
    <name type="scientific">Wansuia hejianensis</name>
    <dbReference type="NCBI Taxonomy" id="2763667"/>
    <lineage>
        <taxon>Bacteria</taxon>
        <taxon>Bacillati</taxon>
        <taxon>Bacillota</taxon>
        <taxon>Clostridia</taxon>
        <taxon>Lachnospirales</taxon>
        <taxon>Lachnospiraceae</taxon>
        <taxon>Wansuia</taxon>
    </lineage>
</organism>
<dbReference type="InterPro" id="IPR001650">
    <property type="entry name" value="Helicase_C-like"/>
</dbReference>
<keyword evidence="6" id="KW-0378">Hydrolase</keyword>
<keyword evidence="8" id="KW-0067">ATP-binding</keyword>
<comment type="similarity">
    <text evidence="2">In the central section; belongs to the CRISPR-associated helicase Cas3 family.</text>
</comment>
<dbReference type="GO" id="GO:0005524">
    <property type="term" value="F:ATP binding"/>
    <property type="evidence" value="ECO:0007669"/>
    <property type="project" value="UniProtKB-KW"/>
</dbReference>